<dbReference type="InterPro" id="IPR025110">
    <property type="entry name" value="AMP-bd_C"/>
</dbReference>
<feature type="transmembrane region" description="Helical" evidence="8">
    <location>
        <begin position="243"/>
        <end position="266"/>
    </location>
</feature>
<evidence type="ECO:0000259" key="10">
    <source>
        <dbReference type="Pfam" id="PF13193"/>
    </source>
</evidence>
<reference evidence="11 12" key="1">
    <citation type="submission" date="2016-10" db="EMBL/GenBank/DDBJ databases">
        <authorList>
            <person name="Varghese N."/>
            <person name="Submissions S."/>
        </authorList>
    </citation>
    <scope>NUCLEOTIDE SEQUENCE [LARGE SCALE GENOMIC DNA]</scope>
    <source>
        <strain evidence="11 12">DSM 16392</strain>
    </source>
</reference>
<dbReference type="Gene3D" id="3.30.300.30">
    <property type="match status" value="1"/>
</dbReference>
<dbReference type="Pfam" id="PF00501">
    <property type="entry name" value="AMP-binding"/>
    <property type="match status" value="1"/>
</dbReference>
<dbReference type="Proteomes" id="UP000199598">
    <property type="component" value="Unassembled WGS sequence"/>
</dbReference>
<evidence type="ECO:0000259" key="9">
    <source>
        <dbReference type="Pfam" id="PF00501"/>
    </source>
</evidence>
<dbReference type="PROSITE" id="PS00455">
    <property type="entry name" value="AMP_BINDING"/>
    <property type="match status" value="1"/>
</dbReference>
<sequence>MTDTLSAPAWTPTVFTKPIDVNGYRSVIEIFDEANGRFADNVAFTNFGQSLTFKDVDEKSRAVAAYLQNELGLKKGDRVAIMLPNILAFPVIMFGILRAGLVQVNVNPLYTPRELKHQLNDADTETIFVFSGSSPTLAEVVADTPVKNVVIANVGDASGVDVPSPPAHEMFADCLTVNDVLAKGEQLEFTPPQINPSDLIYLQYTGGTTGLSKGAALSHGNLVANIAQFDAATDGFMRAGQEIVITALPLYHIFALMVNCVSFYWLGSRNVLITNPRDMPGFVEELKKWKFSVITGVNTLFNGLLHTPGFDELDFSNYKFAMGGGSAIQRAISDKWKQVTGHHIIEGYGLSETSPILSVNPFDSKEFTETVGQSMPMTEIKLLDAEDNEVPLGQPGELCARGPQIMQGYWRKPEATAAVMTPDGFFRTGDIAIMDKRNNFKIVDRKKDMVLVSGFNVYPAEVEAVIAEIKGVVEVAVAGTSDERTGEAVKAFVVRNSEEVTPEAVQDYCHKAMAAYKVPKYVEFLEELPKSTVGKILRRELREK</sequence>
<keyword evidence="4 8" id="KW-0472">Membrane</keyword>
<evidence type="ECO:0000256" key="6">
    <source>
        <dbReference type="ARBA" id="ARBA00039545"/>
    </source>
</evidence>
<dbReference type="InterPro" id="IPR000873">
    <property type="entry name" value="AMP-dep_synth/lig_dom"/>
</dbReference>
<keyword evidence="8" id="KW-0812">Transmembrane</keyword>
<dbReference type="Pfam" id="PF13193">
    <property type="entry name" value="AMP-binding_C"/>
    <property type="match status" value="1"/>
</dbReference>
<evidence type="ECO:0000256" key="4">
    <source>
        <dbReference type="ARBA" id="ARBA00023136"/>
    </source>
</evidence>
<keyword evidence="12" id="KW-1185">Reference proteome</keyword>
<feature type="domain" description="AMP-binding enzyme C-terminal" evidence="10">
    <location>
        <begin position="461"/>
        <end position="535"/>
    </location>
</feature>
<name>A0A1I4B417_9HYPH</name>
<comment type="pathway">
    <text evidence="2">Lipid metabolism; fatty acid beta-oxidation.</text>
</comment>
<evidence type="ECO:0000313" key="11">
    <source>
        <dbReference type="EMBL" id="SFK62616.1"/>
    </source>
</evidence>
<dbReference type="Gene3D" id="2.30.38.10">
    <property type="entry name" value="Luciferase, Domain 3"/>
    <property type="match status" value="1"/>
</dbReference>
<evidence type="ECO:0000313" key="12">
    <source>
        <dbReference type="Proteomes" id="UP000199598"/>
    </source>
</evidence>
<dbReference type="InterPro" id="IPR050237">
    <property type="entry name" value="ATP-dep_AMP-bd_enzyme"/>
</dbReference>
<evidence type="ECO:0000256" key="3">
    <source>
        <dbReference type="ARBA" id="ARBA00022598"/>
    </source>
</evidence>
<dbReference type="PANTHER" id="PTHR43767">
    <property type="entry name" value="LONG-CHAIN-FATTY-ACID--COA LIGASE"/>
    <property type="match status" value="1"/>
</dbReference>
<proteinExistence type="predicted"/>
<dbReference type="RefSeq" id="WP_093520380.1">
    <property type="nucleotide sequence ID" value="NZ_FOSK01000007.1"/>
</dbReference>
<dbReference type="Gene3D" id="3.40.50.980">
    <property type="match status" value="2"/>
</dbReference>
<feature type="transmembrane region" description="Helical" evidence="8">
    <location>
        <begin position="79"/>
        <end position="97"/>
    </location>
</feature>
<comment type="caution">
    <text evidence="11">The sequence shown here is derived from an EMBL/GenBank/DDBJ whole genome shotgun (WGS) entry which is preliminary data.</text>
</comment>
<dbReference type="EC" id="6.2.1.3" evidence="5"/>
<keyword evidence="3" id="KW-0436">Ligase</keyword>
<protein>
    <recommendedName>
        <fullName evidence="6">Long-chain-fatty-acid--CoA ligase</fullName>
        <ecNumber evidence="5">6.2.1.3</ecNumber>
    </recommendedName>
    <alternativeName>
        <fullName evidence="7">Long-chain acyl-CoA synthetase</fullName>
    </alternativeName>
</protein>
<evidence type="ECO:0000256" key="7">
    <source>
        <dbReference type="ARBA" id="ARBA00042773"/>
    </source>
</evidence>
<evidence type="ECO:0000256" key="5">
    <source>
        <dbReference type="ARBA" id="ARBA00026121"/>
    </source>
</evidence>
<dbReference type="EMBL" id="FOSK01000007">
    <property type="protein sequence ID" value="SFK62616.1"/>
    <property type="molecule type" value="Genomic_DNA"/>
</dbReference>
<evidence type="ECO:0000256" key="8">
    <source>
        <dbReference type="SAM" id="Phobius"/>
    </source>
</evidence>
<feature type="domain" description="AMP-dependent synthetase/ligase" evidence="9">
    <location>
        <begin position="31"/>
        <end position="410"/>
    </location>
</feature>
<comment type="subcellular location">
    <subcellularLocation>
        <location evidence="1">Membrane</location>
        <topology evidence="1">Peripheral membrane protein</topology>
    </subcellularLocation>
</comment>
<dbReference type="PANTHER" id="PTHR43767:SF8">
    <property type="entry name" value="LONG-CHAIN-FATTY-ACID--COA LIGASE"/>
    <property type="match status" value="1"/>
</dbReference>
<organism evidence="11 12">
    <name type="scientific">Pseudovibrio ascidiaceicola</name>
    <dbReference type="NCBI Taxonomy" id="285279"/>
    <lineage>
        <taxon>Bacteria</taxon>
        <taxon>Pseudomonadati</taxon>
        <taxon>Pseudomonadota</taxon>
        <taxon>Alphaproteobacteria</taxon>
        <taxon>Hyphomicrobiales</taxon>
        <taxon>Stappiaceae</taxon>
        <taxon>Pseudovibrio</taxon>
    </lineage>
</organism>
<dbReference type="SUPFAM" id="SSF56801">
    <property type="entry name" value="Acetyl-CoA synthetase-like"/>
    <property type="match status" value="1"/>
</dbReference>
<evidence type="ECO:0000256" key="1">
    <source>
        <dbReference type="ARBA" id="ARBA00004170"/>
    </source>
</evidence>
<gene>
    <name evidence="11" type="ORF">SAMN04488518_10770</name>
</gene>
<accession>A0A1I4B417</accession>
<dbReference type="InterPro" id="IPR020845">
    <property type="entry name" value="AMP-binding_CS"/>
</dbReference>
<dbReference type="InterPro" id="IPR045851">
    <property type="entry name" value="AMP-bd_C_sf"/>
</dbReference>
<dbReference type="CDD" id="cd05936">
    <property type="entry name" value="FC-FACS_FadD_like"/>
    <property type="match status" value="1"/>
</dbReference>
<keyword evidence="8" id="KW-1133">Transmembrane helix</keyword>
<evidence type="ECO:0000256" key="2">
    <source>
        <dbReference type="ARBA" id="ARBA00005005"/>
    </source>
</evidence>